<feature type="domain" description="DUF7923" evidence="1">
    <location>
        <begin position="2"/>
        <end position="175"/>
    </location>
</feature>
<sequence length="188" mass="20511">MNYVAVLVDGDCMPFVNELVAAGEPGGHQASRLLKTSVREYLRTKHPEVPDNVEITIGVYANFGGLAYAYCDAQVIGDPTELENFANGFNNEDALCEFVNADGGKKYADELLKAAFQMNFDNVQCHHIVFGGSADDRYAPLLGPYIDSDKISLLQGPPFAKELAELATRYPIMECGAVLRKTGLATRK</sequence>
<proteinExistence type="predicted"/>
<gene>
    <name evidence="2" type="ORF">K505DRAFT_275551</name>
</gene>
<dbReference type="EMBL" id="MU001898">
    <property type="protein sequence ID" value="KAF2794240.1"/>
    <property type="molecule type" value="Genomic_DNA"/>
</dbReference>
<dbReference type="PANTHER" id="PTHR37543">
    <property type="entry name" value="CCCH ZINC FINGER DNA BINDING PROTEIN (AFU_ORTHOLOGUE AFUA_5G12760)"/>
    <property type="match status" value="1"/>
</dbReference>
<accession>A0A6A6XCD0</accession>
<evidence type="ECO:0000259" key="1">
    <source>
        <dbReference type="Pfam" id="PF25540"/>
    </source>
</evidence>
<reference evidence="2" key="1">
    <citation type="journal article" date="2020" name="Stud. Mycol.">
        <title>101 Dothideomycetes genomes: a test case for predicting lifestyles and emergence of pathogens.</title>
        <authorList>
            <person name="Haridas S."/>
            <person name="Albert R."/>
            <person name="Binder M."/>
            <person name="Bloem J."/>
            <person name="Labutti K."/>
            <person name="Salamov A."/>
            <person name="Andreopoulos B."/>
            <person name="Baker S."/>
            <person name="Barry K."/>
            <person name="Bills G."/>
            <person name="Bluhm B."/>
            <person name="Cannon C."/>
            <person name="Castanera R."/>
            <person name="Culley D."/>
            <person name="Daum C."/>
            <person name="Ezra D."/>
            <person name="Gonzalez J."/>
            <person name="Henrissat B."/>
            <person name="Kuo A."/>
            <person name="Liang C."/>
            <person name="Lipzen A."/>
            <person name="Lutzoni F."/>
            <person name="Magnuson J."/>
            <person name="Mondo S."/>
            <person name="Nolan M."/>
            <person name="Ohm R."/>
            <person name="Pangilinan J."/>
            <person name="Park H.-J."/>
            <person name="Ramirez L."/>
            <person name="Alfaro M."/>
            <person name="Sun H."/>
            <person name="Tritt A."/>
            <person name="Yoshinaga Y."/>
            <person name="Zwiers L.-H."/>
            <person name="Turgeon B."/>
            <person name="Goodwin S."/>
            <person name="Spatafora J."/>
            <person name="Crous P."/>
            <person name="Grigoriev I."/>
        </authorList>
    </citation>
    <scope>NUCLEOTIDE SEQUENCE</scope>
    <source>
        <strain evidence="2">CBS 109.77</strain>
    </source>
</reference>
<evidence type="ECO:0000313" key="2">
    <source>
        <dbReference type="EMBL" id="KAF2794240.1"/>
    </source>
</evidence>
<dbReference type="InterPro" id="IPR057683">
    <property type="entry name" value="DUF7923"/>
</dbReference>
<feature type="non-terminal residue" evidence="2">
    <location>
        <position position="188"/>
    </location>
</feature>
<evidence type="ECO:0000313" key="3">
    <source>
        <dbReference type="Proteomes" id="UP000799757"/>
    </source>
</evidence>
<dbReference type="Pfam" id="PF25540">
    <property type="entry name" value="DUF7923"/>
    <property type="match status" value="1"/>
</dbReference>
<protein>
    <recommendedName>
        <fullName evidence="1">DUF7923 domain-containing protein</fullName>
    </recommendedName>
</protein>
<dbReference type="PANTHER" id="PTHR37543:SF1">
    <property type="entry name" value="CCCH ZINC FINGER DNA BINDING PROTEIN (AFU_ORTHOLOGUE AFUA_5G12760)"/>
    <property type="match status" value="1"/>
</dbReference>
<dbReference type="OrthoDB" id="3512845at2759"/>
<name>A0A6A6XCD0_9PLEO</name>
<keyword evidence="3" id="KW-1185">Reference proteome</keyword>
<organism evidence="2 3">
    <name type="scientific">Melanomma pulvis-pyrius CBS 109.77</name>
    <dbReference type="NCBI Taxonomy" id="1314802"/>
    <lineage>
        <taxon>Eukaryota</taxon>
        <taxon>Fungi</taxon>
        <taxon>Dikarya</taxon>
        <taxon>Ascomycota</taxon>
        <taxon>Pezizomycotina</taxon>
        <taxon>Dothideomycetes</taxon>
        <taxon>Pleosporomycetidae</taxon>
        <taxon>Pleosporales</taxon>
        <taxon>Melanommataceae</taxon>
        <taxon>Melanomma</taxon>
    </lineage>
</organism>
<dbReference type="AlphaFoldDB" id="A0A6A6XCD0"/>
<dbReference type="Proteomes" id="UP000799757">
    <property type="component" value="Unassembled WGS sequence"/>
</dbReference>